<name>A0A1Z9Z230_9GAMM</name>
<dbReference type="AlphaFoldDB" id="A0A1Z9Z230"/>
<dbReference type="EMBL" id="NEXX01000001">
    <property type="protein sequence ID" value="OUY08548.1"/>
    <property type="molecule type" value="Genomic_DNA"/>
</dbReference>
<gene>
    <name evidence="1" type="ORF">CAP51_02755</name>
</gene>
<reference evidence="1 2" key="1">
    <citation type="submission" date="2017-05" db="EMBL/GenBank/DDBJ databases">
        <title>Acinetobacter populi ANC 5415 (= PBJ7), whole genome shotgun sequencing project.</title>
        <authorList>
            <person name="Nemec A."/>
            <person name="Radolfova-Krizova L."/>
        </authorList>
    </citation>
    <scope>NUCLEOTIDE SEQUENCE [LARGE SCALE GENOMIC DNA]</scope>
    <source>
        <strain evidence="1 2">PBJ7</strain>
    </source>
</reference>
<dbReference type="PROSITE" id="PS51257">
    <property type="entry name" value="PROKAR_LIPOPROTEIN"/>
    <property type="match status" value="1"/>
</dbReference>
<evidence type="ECO:0000313" key="1">
    <source>
        <dbReference type="EMBL" id="OUY08548.1"/>
    </source>
</evidence>
<evidence type="ECO:0008006" key="3">
    <source>
        <dbReference type="Google" id="ProtNLM"/>
    </source>
</evidence>
<sequence>MIRVLGDVAFVTTVFSISLVLSACQMVPEQTVTNNSAATKNAVFKNNVQQYQCDEQVVIRRQKLDEDTIRLGFAHRIFELTQFSVPDKSQNFYRTEQGLSQGKGLLWIENEQQATLKTMLFDPAIHLEDYPVIYQCQLKS</sequence>
<comment type="caution">
    <text evidence="1">The sequence shown here is derived from an EMBL/GenBank/DDBJ whole genome shotgun (WGS) entry which is preliminary data.</text>
</comment>
<keyword evidence="2" id="KW-1185">Reference proteome</keyword>
<dbReference type="Proteomes" id="UP000196536">
    <property type="component" value="Unassembled WGS sequence"/>
</dbReference>
<accession>A0A1Z9Z230</accession>
<evidence type="ECO:0000313" key="2">
    <source>
        <dbReference type="Proteomes" id="UP000196536"/>
    </source>
</evidence>
<proteinExistence type="predicted"/>
<protein>
    <recommendedName>
        <fullName evidence="3">C-type lysozyme inhibitor domain-containing protein</fullName>
    </recommendedName>
</protein>
<organism evidence="1 2">
    <name type="scientific">Acinetobacter populi</name>
    <dbReference type="NCBI Taxonomy" id="1582270"/>
    <lineage>
        <taxon>Bacteria</taxon>
        <taxon>Pseudomonadati</taxon>
        <taxon>Pseudomonadota</taxon>
        <taxon>Gammaproteobacteria</taxon>
        <taxon>Moraxellales</taxon>
        <taxon>Moraxellaceae</taxon>
        <taxon>Acinetobacter</taxon>
    </lineage>
</organism>